<evidence type="ECO:0000259" key="2">
    <source>
        <dbReference type="Pfam" id="PF20448"/>
    </source>
</evidence>
<feature type="chain" id="PRO_5015896403" description="DUF6705 domain-containing protein" evidence="1">
    <location>
        <begin position="19"/>
        <end position="203"/>
    </location>
</feature>
<dbReference type="Pfam" id="PF20448">
    <property type="entry name" value="DUF6705"/>
    <property type="match status" value="1"/>
</dbReference>
<gene>
    <name evidence="3" type="ORF">DI487_14905</name>
</gene>
<accession>A0A2U8QYX0</accession>
<proteinExistence type="predicted"/>
<name>A0A2U8QYX0_9FLAO</name>
<sequence length="203" mass="23550">MKKIILIIALSFPSFIFCQTPIIDLLDDDGSAIPNAYYKDVNNLLDPFVGTYIYSDITTNTSFKVVLVKKTLQFNGRYYEDVIIGEYQYIENGVEKVSTIDELNQNYSNYNKYNIVGNILINNNNFRYWRCFDCISNEIRLMLTINDDLSQRFAYLILRRATDLAGQEIIKIKIVNISRSFSDNPNLSLDFVLPFTELTLIKQ</sequence>
<evidence type="ECO:0000313" key="4">
    <source>
        <dbReference type="Proteomes" id="UP000245429"/>
    </source>
</evidence>
<evidence type="ECO:0000256" key="1">
    <source>
        <dbReference type="SAM" id="SignalP"/>
    </source>
</evidence>
<dbReference type="KEGG" id="fse:DI487_14905"/>
<dbReference type="Proteomes" id="UP000245429">
    <property type="component" value="Chromosome"/>
</dbReference>
<dbReference type="EMBL" id="CP029463">
    <property type="protein sequence ID" value="AWM15015.1"/>
    <property type="molecule type" value="Genomic_DNA"/>
</dbReference>
<dbReference type="OrthoDB" id="1261237at2"/>
<dbReference type="RefSeq" id="WP_109570353.1">
    <property type="nucleotide sequence ID" value="NZ_CP029463.1"/>
</dbReference>
<organism evidence="3 4">
    <name type="scientific">Flavobacterium sediminis</name>
    <dbReference type="NCBI Taxonomy" id="2201181"/>
    <lineage>
        <taxon>Bacteria</taxon>
        <taxon>Pseudomonadati</taxon>
        <taxon>Bacteroidota</taxon>
        <taxon>Flavobacteriia</taxon>
        <taxon>Flavobacteriales</taxon>
        <taxon>Flavobacteriaceae</taxon>
        <taxon>Flavobacterium</taxon>
    </lineage>
</organism>
<evidence type="ECO:0000313" key="3">
    <source>
        <dbReference type="EMBL" id="AWM15015.1"/>
    </source>
</evidence>
<feature type="signal peptide" evidence="1">
    <location>
        <begin position="1"/>
        <end position="18"/>
    </location>
</feature>
<protein>
    <recommendedName>
        <fullName evidence="2">DUF6705 domain-containing protein</fullName>
    </recommendedName>
</protein>
<dbReference type="InterPro" id="IPR046551">
    <property type="entry name" value="DUF6705"/>
</dbReference>
<keyword evidence="1" id="KW-0732">Signal</keyword>
<reference evidence="3 4" key="1">
    <citation type="submission" date="2018-05" db="EMBL/GenBank/DDBJ databases">
        <title>Flavobacterium sp. MEBiC07310.</title>
        <authorList>
            <person name="Baek K."/>
        </authorList>
    </citation>
    <scope>NUCLEOTIDE SEQUENCE [LARGE SCALE GENOMIC DNA]</scope>
    <source>
        <strain evidence="3 4">MEBiC07310</strain>
    </source>
</reference>
<feature type="domain" description="DUF6705" evidence="2">
    <location>
        <begin position="1"/>
        <end position="203"/>
    </location>
</feature>
<keyword evidence="4" id="KW-1185">Reference proteome</keyword>
<dbReference type="AlphaFoldDB" id="A0A2U8QYX0"/>